<comment type="caution">
    <text evidence="2">The sequence shown here is derived from an EMBL/GenBank/DDBJ whole genome shotgun (WGS) entry which is preliminary data.</text>
</comment>
<evidence type="ECO:0000313" key="2">
    <source>
        <dbReference type="EMBL" id="PTQ54467.1"/>
    </source>
</evidence>
<sequence length="47" mass="5284">MAARATIKDREGSESVAKERDRRAKGRPRGWMCPGPPGLFFARRDPV</sequence>
<accession>A0A2T5GE54</accession>
<feature type="compositionally biased region" description="Basic and acidic residues" evidence="1">
    <location>
        <begin position="1"/>
        <end position="22"/>
    </location>
</feature>
<gene>
    <name evidence="2" type="ORF">HSCHL_0386</name>
</gene>
<organism evidence="2 3">
    <name type="scientific">Hydrogenibacillus schlegelii</name>
    <name type="common">Bacillus schlegelii</name>
    <dbReference type="NCBI Taxonomy" id="1484"/>
    <lineage>
        <taxon>Bacteria</taxon>
        <taxon>Bacillati</taxon>
        <taxon>Bacillota</taxon>
        <taxon>Bacilli</taxon>
        <taxon>Bacillales</taxon>
        <taxon>Bacillales Family X. Incertae Sedis</taxon>
        <taxon>Hydrogenibacillus</taxon>
    </lineage>
</organism>
<evidence type="ECO:0000313" key="3">
    <source>
        <dbReference type="Proteomes" id="UP000244180"/>
    </source>
</evidence>
<proteinExistence type="predicted"/>
<name>A0A2T5GE54_HYDSH</name>
<dbReference type="AlphaFoldDB" id="A0A2T5GE54"/>
<evidence type="ECO:0000256" key="1">
    <source>
        <dbReference type="SAM" id="MobiDB-lite"/>
    </source>
</evidence>
<reference evidence="2 3" key="1">
    <citation type="submission" date="2017-08" db="EMBL/GenBank/DDBJ databases">
        <title>Burning lignite coal seam in the remote Altai Mountains harbors a hydrogen-driven thermophilic microbial community.</title>
        <authorList>
            <person name="Kadnikov V.V."/>
            <person name="Mardanov A.V."/>
            <person name="Ivasenko D."/>
            <person name="Beletsky A.V."/>
            <person name="Karnachuk O.V."/>
            <person name="Ravin N.V."/>
        </authorList>
    </citation>
    <scope>NUCLEOTIDE SEQUENCE [LARGE SCALE GENOMIC DNA]</scope>
    <source>
        <strain evidence="2">AL33</strain>
    </source>
</reference>
<protein>
    <submittedName>
        <fullName evidence="2">Uncharacterized protein</fullName>
    </submittedName>
</protein>
<dbReference type="EMBL" id="PEBV01000004">
    <property type="protein sequence ID" value="PTQ54467.1"/>
    <property type="molecule type" value="Genomic_DNA"/>
</dbReference>
<dbReference type="Proteomes" id="UP000244180">
    <property type="component" value="Unassembled WGS sequence"/>
</dbReference>
<feature type="region of interest" description="Disordered" evidence="1">
    <location>
        <begin position="1"/>
        <end position="37"/>
    </location>
</feature>